<feature type="domain" description="ABCA1-4-like C-terminal R2 regulatory" evidence="2">
    <location>
        <begin position="168"/>
        <end position="248"/>
    </location>
</feature>
<feature type="domain" description="ABC transporter" evidence="1">
    <location>
        <begin position="2"/>
        <end position="105"/>
    </location>
</feature>
<dbReference type="GO" id="GO:0005524">
    <property type="term" value="F:ATP binding"/>
    <property type="evidence" value="ECO:0007669"/>
    <property type="project" value="InterPro"/>
</dbReference>
<gene>
    <name evidence="4" type="primary">LOC108743048</name>
</gene>
<dbReference type="PANTHER" id="PTHR19229:SF250">
    <property type="entry name" value="ABC TRANSPORTER DOMAIN-CONTAINING PROTEIN-RELATED"/>
    <property type="match status" value="1"/>
</dbReference>
<dbReference type="KEGG" id="apln:108743048"/>
<name>A0A1W4XCV6_AGRPL</name>
<evidence type="ECO:0000259" key="1">
    <source>
        <dbReference type="Pfam" id="PF00005"/>
    </source>
</evidence>
<dbReference type="GO" id="GO:0140359">
    <property type="term" value="F:ABC-type transporter activity"/>
    <property type="evidence" value="ECO:0007669"/>
    <property type="project" value="InterPro"/>
</dbReference>
<proteinExistence type="predicted"/>
<keyword evidence="3" id="KW-1185">Reference proteome</keyword>
<dbReference type="GeneID" id="108743048"/>
<dbReference type="InterPro" id="IPR056264">
    <property type="entry name" value="R2_ABCA1-4-like"/>
</dbReference>
<dbReference type="InterPro" id="IPR003439">
    <property type="entry name" value="ABC_transporter-like_ATP-bd"/>
</dbReference>
<dbReference type="InterPro" id="IPR027417">
    <property type="entry name" value="P-loop_NTPase"/>
</dbReference>
<dbReference type="STRING" id="224129.A0A1W4XCV6"/>
<evidence type="ECO:0000313" key="3">
    <source>
        <dbReference type="Proteomes" id="UP000192223"/>
    </source>
</evidence>
<dbReference type="OrthoDB" id="10255969at2759"/>
<dbReference type="InterPro" id="IPR017871">
    <property type="entry name" value="ABC_transporter-like_CS"/>
</dbReference>
<reference evidence="4" key="1">
    <citation type="submission" date="2025-08" db="UniProtKB">
        <authorList>
            <consortium name="RefSeq"/>
        </authorList>
    </citation>
    <scope>IDENTIFICATION</scope>
    <source>
        <tissue evidence="4">Entire body</tissue>
    </source>
</reference>
<dbReference type="RefSeq" id="XP_018333956.1">
    <property type="nucleotide sequence ID" value="XM_018478454.1"/>
</dbReference>
<dbReference type="PROSITE" id="PS00211">
    <property type="entry name" value="ABC_TRANSPORTER_1"/>
    <property type="match status" value="1"/>
</dbReference>
<dbReference type="GO" id="GO:0005319">
    <property type="term" value="F:lipid transporter activity"/>
    <property type="evidence" value="ECO:0007669"/>
    <property type="project" value="TreeGrafter"/>
</dbReference>
<dbReference type="Pfam" id="PF23321">
    <property type="entry name" value="R1_ABCA1"/>
    <property type="match status" value="1"/>
</dbReference>
<evidence type="ECO:0000313" key="4">
    <source>
        <dbReference type="RefSeq" id="XP_018333956.1"/>
    </source>
</evidence>
<dbReference type="AlphaFoldDB" id="A0A1W4XCV6"/>
<accession>A0A1W4XCV6</accession>
<evidence type="ECO:0000259" key="2">
    <source>
        <dbReference type="Pfam" id="PF23321"/>
    </source>
</evidence>
<protein>
    <submittedName>
        <fullName evidence="4">ATP-binding cassette sub-family A member 3-like isoform X1</fullName>
    </submittedName>
</protein>
<organism evidence="3 4">
    <name type="scientific">Agrilus planipennis</name>
    <name type="common">Emerald ash borer</name>
    <name type="synonym">Agrilus marcopoli</name>
    <dbReference type="NCBI Taxonomy" id="224129"/>
    <lineage>
        <taxon>Eukaryota</taxon>
        <taxon>Metazoa</taxon>
        <taxon>Ecdysozoa</taxon>
        <taxon>Arthropoda</taxon>
        <taxon>Hexapoda</taxon>
        <taxon>Insecta</taxon>
        <taxon>Pterygota</taxon>
        <taxon>Neoptera</taxon>
        <taxon>Endopterygota</taxon>
        <taxon>Coleoptera</taxon>
        <taxon>Polyphaga</taxon>
        <taxon>Elateriformia</taxon>
        <taxon>Buprestoidea</taxon>
        <taxon>Buprestidae</taxon>
        <taxon>Agrilinae</taxon>
        <taxon>Agrilus</taxon>
    </lineage>
</organism>
<dbReference type="GO" id="GO:0016020">
    <property type="term" value="C:membrane"/>
    <property type="evidence" value="ECO:0007669"/>
    <property type="project" value="InterPro"/>
</dbReference>
<dbReference type="GO" id="GO:0016887">
    <property type="term" value="F:ATP hydrolysis activity"/>
    <property type="evidence" value="ECO:0007669"/>
    <property type="project" value="InterPro"/>
</dbReference>
<sequence length="265" mass="29764">MIFVNGQNIRRETNKVQRSIGYCPQTDTVITHFTGRENLVYFLILRGYSKNSAEILAEAIARKHGFYSHIDKRVNVYSGGNKRKLCLAIALLGDAPILALDEPTSGVDPGSRRYMFSLITEASRGKTTLLTTHHLEDCEAICTRALIMANGKFKCIGSLQHLKTKFAAGYFIIIKLEANKQGNPPTDTQLKSLKDYMFENFADPPLVEELLFSLTYRVSNKDTPWSKAFSVMENAEKSFPIEDISIEQCGLDEVFLKVAGKKKQL</sequence>
<dbReference type="Pfam" id="PF00005">
    <property type="entry name" value="ABC_tran"/>
    <property type="match status" value="1"/>
</dbReference>
<dbReference type="Proteomes" id="UP000192223">
    <property type="component" value="Unplaced"/>
</dbReference>
<dbReference type="PANTHER" id="PTHR19229">
    <property type="entry name" value="ATP-BINDING CASSETTE TRANSPORTER SUBFAMILY A ABCA"/>
    <property type="match status" value="1"/>
</dbReference>
<dbReference type="InterPro" id="IPR026082">
    <property type="entry name" value="ABCA"/>
</dbReference>
<dbReference type="SUPFAM" id="SSF52540">
    <property type="entry name" value="P-loop containing nucleoside triphosphate hydrolases"/>
    <property type="match status" value="1"/>
</dbReference>
<dbReference type="Gene3D" id="3.40.50.300">
    <property type="entry name" value="P-loop containing nucleotide triphosphate hydrolases"/>
    <property type="match status" value="1"/>
</dbReference>
<dbReference type="InParanoid" id="A0A1W4XCV6"/>